<feature type="chain" id="PRO_5036501041" evidence="16">
    <location>
        <begin position="29"/>
        <end position="324"/>
    </location>
</feature>
<evidence type="ECO:0000313" key="19">
    <source>
        <dbReference type="EMBL" id="KAG2461682.1"/>
    </source>
</evidence>
<keyword evidence="2" id="KW-0813">Transport</keyword>
<keyword evidence="20" id="KW-1185">Reference proteome</keyword>
<dbReference type="InterPro" id="IPR000483">
    <property type="entry name" value="Cys-rich_flank_reg_C"/>
</dbReference>
<feature type="signal peptide" evidence="16">
    <location>
        <begin position="1"/>
        <end position="28"/>
    </location>
</feature>
<gene>
    <name evidence="19" type="primary">Lrrc52</name>
    <name evidence="19" type="ORF">GTO96_0009051</name>
</gene>
<dbReference type="SMART" id="SM00013">
    <property type="entry name" value="LRRNT"/>
    <property type="match status" value="1"/>
</dbReference>
<keyword evidence="7" id="KW-0677">Repeat</keyword>
<dbReference type="Pfam" id="PF01462">
    <property type="entry name" value="LRRNT"/>
    <property type="match status" value="1"/>
</dbReference>
<dbReference type="GO" id="GO:0044325">
    <property type="term" value="F:transmembrane transporter binding"/>
    <property type="evidence" value="ECO:0007669"/>
    <property type="project" value="TreeGrafter"/>
</dbReference>
<dbReference type="SMART" id="SM00082">
    <property type="entry name" value="LRRCT"/>
    <property type="match status" value="1"/>
</dbReference>
<feature type="non-terminal residue" evidence="19">
    <location>
        <position position="1"/>
    </location>
</feature>
<proteinExistence type="predicted"/>
<dbReference type="InterPro" id="IPR000372">
    <property type="entry name" value="LRRNT"/>
</dbReference>
<dbReference type="EMBL" id="JAATIS010004524">
    <property type="protein sequence ID" value="KAG2461682.1"/>
    <property type="molecule type" value="Genomic_DNA"/>
</dbReference>
<dbReference type="InterPro" id="IPR051432">
    <property type="entry name" value="KCNMA1_auxiliary"/>
</dbReference>
<comment type="subcellular location">
    <subcellularLocation>
        <location evidence="1">Cell membrane</location>
        <topology evidence="1">Single-pass membrane protein</topology>
    </subcellularLocation>
</comment>
<feature type="domain" description="LRRNT" evidence="17">
    <location>
        <begin position="32"/>
        <end position="65"/>
    </location>
</feature>
<keyword evidence="8 15" id="KW-1133">Transmembrane helix</keyword>
<comment type="caution">
    <text evidence="19">The sequence shown here is derived from an EMBL/GenBank/DDBJ whole genome shotgun (WGS) entry which is preliminary data.</text>
</comment>
<evidence type="ECO:0000256" key="13">
    <source>
        <dbReference type="ARBA" id="ARBA00038736"/>
    </source>
</evidence>
<keyword evidence="3" id="KW-1003">Cell membrane</keyword>
<evidence type="ECO:0000256" key="12">
    <source>
        <dbReference type="ARBA" id="ARBA00023303"/>
    </source>
</evidence>
<dbReference type="Gene3D" id="3.80.10.10">
    <property type="entry name" value="Ribonuclease Inhibitor"/>
    <property type="match status" value="2"/>
</dbReference>
<dbReference type="OrthoDB" id="4691307at2759"/>
<evidence type="ECO:0000259" key="18">
    <source>
        <dbReference type="SMART" id="SM00082"/>
    </source>
</evidence>
<dbReference type="GO" id="GO:0008076">
    <property type="term" value="C:voltage-gated potassium channel complex"/>
    <property type="evidence" value="ECO:0007669"/>
    <property type="project" value="TreeGrafter"/>
</dbReference>
<keyword evidence="10 15" id="KW-0472">Membrane</keyword>
<dbReference type="Pfam" id="PF00560">
    <property type="entry name" value="LRR_1"/>
    <property type="match status" value="1"/>
</dbReference>
<evidence type="ECO:0000256" key="5">
    <source>
        <dbReference type="ARBA" id="ARBA00022692"/>
    </source>
</evidence>
<evidence type="ECO:0000256" key="10">
    <source>
        <dbReference type="ARBA" id="ARBA00023136"/>
    </source>
</evidence>
<comment type="subunit">
    <text evidence="13">Interacts with KCNMA1.</text>
</comment>
<dbReference type="SMART" id="SM00369">
    <property type="entry name" value="LRR_TYP"/>
    <property type="match status" value="4"/>
</dbReference>
<dbReference type="SUPFAM" id="SSF52058">
    <property type="entry name" value="L domain-like"/>
    <property type="match status" value="1"/>
</dbReference>
<keyword evidence="4" id="KW-0433">Leucine-rich repeat</keyword>
<evidence type="ECO:0000256" key="6">
    <source>
        <dbReference type="ARBA" id="ARBA00022729"/>
    </source>
</evidence>
<feature type="non-terminal residue" evidence="19">
    <location>
        <position position="324"/>
    </location>
</feature>
<evidence type="ECO:0000256" key="16">
    <source>
        <dbReference type="SAM" id="SignalP"/>
    </source>
</evidence>
<feature type="transmembrane region" description="Helical" evidence="15">
    <location>
        <begin position="253"/>
        <end position="281"/>
    </location>
</feature>
<dbReference type="GO" id="GO:0099104">
    <property type="term" value="F:potassium channel activator activity"/>
    <property type="evidence" value="ECO:0007669"/>
    <property type="project" value="TreeGrafter"/>
</dbReference>
<keyword evidence="11" id="KW-1015">Disulfide bond</keyword>
<evidence type="ECO:0000256" key="2">
    <source>
        <dbReference type="ARBA" id="ARBA00022448"/>
    </source>
</evidence>
<evidence type="ECO:0000256" key="3">
    <source>
        <dbReference type="ARBA" id="ARBA00022475"/>
    </source>
</evidence>
<evidence type="ECO:0000256" key="9">
    <source>
        <dbReference type="ARBA" id="ARBA00023065"/>
    </source>
</evidence>
<evidence type="ECO:0000256" key="8">
    <source>
        <dbReference type="ARBA" id="ARBA00022989"/>
    </source>
</evidence>
<dbReference type="PANTHER" id="PTHR46473:SF6">
    <property type="entry name" value="LEUCINE-RICH REPEAT-CONTAINING PROTEIN 52"/>
    <property type="match status" value="1"/>
</dbReference>
<evidence type="ECO:0000313" key="20">
    <source>
        <dbReference type="Proteomes" id="UP000886611"/>
    </source>
</evidence>
<dbReference type="Proteomes" id="UP000886611">
    <property type="component" value="Unassembled WGS sequence"/>
</dbReference>
<organism evidence="19 20">
    <name type="scientific">Polypterus senegalus</name>
    <name type="common">Senegal bichir</name>
    <dbReference type="NCBI Taxonomy" id="55291"/>
    <lineage>
        <taxon>Eukaryota</taxon>
        <taxon>Metazoa</taxon>
        <taxon>Chordata</taxon>
        <taxon>Craniata</taxon>
        <taxon>Vertebrata</taxon>
        <taxon>Euteleostomi</taxon>
        <taxon>Actinopterygii</taxon>
        <taxon>Polypteriformes</taxon>
        <taxon>Polypteridae</taxon>
        <taxon>Polypterus</taxon>
    </lineage>
</organism>
<dbReference type="FunFam" id="3.80.10.10:FF:000015">
    <property type="entry name" value="Leucine rich repeat containing 38"/>
    <property type="match status" value="1"/>
</dbReference>
<evidence type="ECO:0000256" key="7">
    <source>
        <dbReference type="ARBA" id="ARBA00022737"/>
    </source>
</evidence>
<dbReference type="InterPro" id="IPR001611">
    <property type="entry name" value="Leu-rich_rpt"/>
</dbReference>
<evidence type="ECO:0000256" key="11">
    <source>
        <dbReference type="ARBA" id="ARBA00023157"/>
    </source>
</evidence>
<evidence type="ECO:0000259" key="17">
    <source>
        <dbReference type="SMART" id="SM00013"/>
    </source>
</evidence>
<dbReference type="AlphaFoldDB" id="A0A8X8BPA8"/>
<dbReference type="PROSITE" id="PS51257">
    <property type="entry name" value="PROKAR_LIPOPROTEIN"/>
    <property type="match status" value="1"/>
</dbReference>
<evidence type="ECO:0000256" key="4">
    <source>
        <dbReference type="ARBA" id="ARBA00022614"/>
    </source>
</evidence>
<keyword evidence="9" id="KW-0406">Ion transport</keyword>
<dbReference type="GO" id="GO:0005249">
    <property type="term" value="F:voltage-gated potassium channel activity"/>
    <property type="evidence" value="ECO:0007669"/>
    <property type="project" value="TreeGrafter"/>
</dbReference>
<keyword evidence="5 15" id="KW-0812">Transmembrane</keyword>
<sequence length="324" mass="35509">MPCPRCPPLPLPLVLLLLLCGHSPLALAITAGCPTPCTCDDQLVVQCSGRRLTEMPPDIPLATRQLLLSNNRIAELPPLRLNYLADLTYLDCSNNSLAQLSDAAFVNLKKLAYLDLSFNDLEQVDNRTFQPLESLVVLRLTDNPRLRQVPGDAFVANTALQVLDLSRNNLSALEIGALLQLPTLRSVALSGNPWECDCDVEDLCLWMQLQGAKFQDEVSTVCRGPELLSGSRLSEVGMQLRADCHQGLDHWDYLFFFCIGFIIFSGGTLSAWVMGVLMVLYDRYEKKHQGGEEEEEEEGGGDGGSKRGSQGGLESNGDLSKTAL</sequence>
<evidence type="ECO:0000256" key="15">
    <source>
        <dbReference type="SAM" id="Phobius"/>
    </source>
</evidence>
<dbReference type="InterPro" id="IPR003591">
    <property type="entry name" value="Leu-rich_rpt_typical-subtyp"/>
</dbReference>
<dbReference type="PANTHER" id="PTHR46473">
    <property type="entry name" value="GH08155P"/>
    <property type="match status" value="1"/>
</dbReference>
<evidence type="ECO:0000256" key="14">
    <source>
        <dbReference type="SAM" id="MobiDB-lite"/>
    </source>
</evidence>
<dbReference type="Pfam" id="PF13855">
    <property type="entry name" value="LRR_8"/>
    <property type="match status" value="1"/>
</dbReference>
<evidence type="ECO:0000256" key="1">
    <source>
        <dbReference type="ARBA" id="ARBA00004162"/>
    </source>
</evidence>
<keyword evidence="6 16" id="KW-0732">Signal</keyword>
<keyword evidence="12" id="KW-0407">Ion channel</keyword>
<dbReference type="InterPro" id="IPR032675">
    <property type="entry name" value="LRR_dom_sf"/>
</dbReference>
<reference evidence="19 20" key="1">
    <citation type="journal article" date="2021" name="Cell">
        <title>Tracing the genetic footprints of vertebrate landing in non-teleost ray-finned fishes.</title>
        <authorList>
            <person name="Bi X."/>
            <person name="Wang K."/>
            <person name="Yang L."/>
            <person name="Pan H."/>
            <person name="Jiang H."/>
            <person name="Wei Q."/>
            <person name="Fang M."/>
            <person name="Yu H."/>
            <person name="Zhu C."/>
            <person name="Cai Y."/>
            <person name="He Y."/>
            <person name="Gan X."/>
            <person name="Zeng H."/>
            <person name="Yu D."/>
            <person name="Zhu Y."/>
            <person name="Jiang H."/>
            <person name="Qiu Q."/>
            <person name="Yang H."/>
            <person name="Zhang Y.E."/>
            <person name="Wang W."/>
            <person name="Zhu M."/>
            <person name="He S."/>
            <person name="Zhang G."/>
        </authorList>
    </citation>
    <scope>NUCLEOTIDE SEQUENCE [LARGE SCALE GENOMIC DNA]</scope>
    <source>
        <strain evidence="19">Bchr_013</strain>
    </source>
</reference>
<dbReference type="PROSITE" id="PS51450">
    <property type="entry name" value="LRR"/>
    <property type="match status" value="2"/>
</dbReference>
<protein>
    <submittedName>
        <fullName evidence="19">LRC52 protein</fullName>
    </submittedName>
</protein>
<accession>A0A8X8BPA8</accession>
<feature type="domain" description="LRRCT" evidence="18">
    <location>
        <begin position="192"/>
        <end position="245"/>
    </location>
</feature>
<name>A0A8X8BPA8_POLSE</name>
<feature type="region of interest" description="Disordered" evidence="14">
    <location>
        <begin position="288"/>
        <end position="324"/>
    </location>
</feature>